<evidence type="ECO:0000256" key="9">
    <source>
        <dbReference type="ARBA" id="ARBA00022475"/>
    </source>
</evidence>
<evidence type="ECO:0000256" key="3">
    <source>
        <dbReference type="ARBA" id="ARBA00004236"/>
    </source>
</evidence>
<keyword evidence="28" id="KW-1185">Reference proteome</keyword>
<keyword evidence="13" id="KW-0378">Hydrolase</keyword>
<evidence type="ECO:0000256" key="6">
    <source>
        <dbReference type="ARBA" id="ARBA00004847"/>
    </source>
</evidence>
<reference evidence="27" key="3">
    <citation type="submission" date="2025-09" db="UniProtKB">
        <authorList>
            <consortium name="Ensembl"/>
        </authorList>
    </citation>
    <scope>IDENTIFICATION</scope>
</reference>
<dbReference type="InterPro" id="IPR039034">
    <property type="entry name" value="INPP4"/>
</dbReference>
<evidence type="ECO:0000256" key="20">
    <source>
        <dbReference type="ARBA" id="ARBA00051892"/>
    </source>
</evidence>
<evidence type="ECO:0000313" key="28">
    <source>
        <dbReference type="Proteomes" id="UP000233100"/>
    </source>
</evidence>
<dbReference type="PROSITE" id="PS50004">
    <property type="entry name" value="C2"/>
    <property type="match status" value="1"/>
</dbReference>
<evidence type="ECO:0000259" key="26">
    <source>
        <dbReference type="PROSITE" id="PS50004"/>
    </source>
</evidence>
<evidence type="ECO:0000256" key="5">
    <source>
        <dbReference type="ARBA" id="ARBA00004565"/>
    </source>
</evidence>
<evidence type="ECO:0000256" key="15">
    <source>
        <dbReference type="ARBA" id="ARBA00023098"/>
    </source>
</evidence>
<comment type="subcellular location">
    <subcellularLocation>
        <location evidence="3">Cell membrane</location>
    </subcellularLocation>
    <subcellularLocation>
        <location evidence="4">Cytoplasm</location>
    </subcellularLocation>
    <subcellularLocation>
        <location evidence="2">Early endosome membrane</location>
    </subcellularLocation>
    <subcellularLocation>
        <location evidence="1">Nucleus</location>
    </subcellularLocation>
    <subcellularLocation>
        <location evidence="18">Postsynaptic density</location>
    </subcellularLocation>
    <subcellularLocation>
        <location evidence="5">Recycling endosome membrane</location>
    </subcellularLocation>
</comment>
<dbReference type="GO" id="GO:0044281">
    <property type="term" value="P:small molecule metabolic process"/>
    <property type="evidence" value="ECO:0007669"/>
    <property type="project" value="UniProtKB-ARBA"/>
</dbReference>
<dbReference type="FunFam" id="2.60.40.150:FF:000038">
    <property type="entry name" value="Type I inositol 3,4-bisphosphate 4-phosphatase"/>
    <property type="match status" value="1"/>
</dbReference>
<comment type="catalytic activity">
    <reaction evidence="19">
        <text>1D-myo-inositol 3,4-bisphosphate + H2O = 1D-myo-inositol 3-phosphate + phosphate</text>
        <dbReference type="Rhea" id="RHEA:43388"/>
        <dbReference type="ChEBI" id="CHEBI:15377"/>
        <dbReference type="ChEBI" id="CHEBI:43474"/>
        <dbReference type="ChEBI" id="CHEBI:58401"/>
        <dbReference type="ChEBI" id="CHEBI:83241"/>
    </reaction>
    <physiologicalReaction direction="left-to-right" evidence="19">
        <dbReference type="Rhea" id="RHEA:43389"/>
    </physiologicalReaction>
</comment>
<sequence>MTAREHSPRHGARARAVQRASTIDVAADMLGLSLAGNIQDPDEPILEFSLASIHPPAKTRGAPYAQSQPQQSQDASTACSELHTPSLDRKPNSFVAVSVTTPPQAFWTKHAQTEIIEGTNNPIFLSSIAFFQDSLINQMTQVKLSVYDVKDRSQGTMYLLGSGTFIVKDLLQDRHHRLHLTLRSAESDRVGNITVIGWQMEEKSDQRPPVTRSVDTVNGRMVLPVDESLTEALGIRSKYASLRKDTLLKSVFGGAICRMYRFPTTDGNHLRILEQMAESVLSLHVPRQFVKLLLEEDAARVCELEELGELSPCWESLRRQIVTQYQTIILTYQENLTDLHQYKGPSFKASSLKADKKLEFVPTNLHIQRMRVQDDGGSDQNYDIVTIGAPAAHCQGFKSGGLRKKLHKFEETKKHTSSGCQSIIYIPQDVVRAKEIIAQINTLKTQVSYYAERLSRAAKDRSATGLERTLAILADKVDWHEEEWEKVWLNVDKSLECIIQRVDKLLQRERLHGEGCEDVFPCAGSCTSKKGNPDSHAYWIRPEDPFCDVPSSPCPSTMPSAACHPHLTTHCSPPPEESSPGEWSEALYPLLTTLTDCVAMMSDKAKKAMVFLLMQDSAPTIATYLSLQYRRDVVFCQTLTALICGFIIKLRNCLHDDGFLRQLYTIGLLAQFESLLSTYGEELAMLEDMSLGIMDLRNVTFKVTQATSSASADMLPVITGNRDGFNVRVPLPGPLFDALPREIQSGMLLRVQPVLFNVGINEQQTLAERFGDTSLQEVINVESLVRLNSYFEQFKEVLPEDCLPRSRSQTCLPELLRFLGQNVHARKNKNVDILWQAAEICRRLNGVRFTSCKSAKDRTAMSVTLEQCLILQHEHGMAPQVFTQALECMRSEGCRRENTMKNVGSRKYAFNSLQLKAFPKHYRPPEGTYGKVET</sequence>
<evidence type="ECO:0000256" key="11">
    <source>
        <dbReference type="ARBA" id="ARBA00022553"/>
    </source>
</evidence>
<comment type="similarity">
    <text evidence="7">Belongs to the inositol 3,4-bisphosphate 4-phosphatase family.</text>
</comment>
<evidence type="ECO:0000256" key="19">
    <source>
        <dbReference type="ARBA" id="ARBA00051770"/>
    </source>
</evidence>
<evidence type="ECO:0000256" key="7">
    <source>
        <dbReference type="ARBA" id="ARBA00006306"/>
    </source>
</evidence>
<dbReference type="InterPro" id="IPR000008">
    <property type="entry name" value="C2_dom"/>
</dbReference>
<dbReference type="AlphaFoldDB" id="A0A7N9D290"/>
<evidence type="ECO:0000256" key="25">
    <source>
        <dbReference type="SAM" id="MobiDB-lite"/>
    </source>
</evidence>
<feature type="region of interest" description="Disordered" evidence="25">
    <location>
        <begin position="57"/>
        <end position="77"/>
    </location>
</feature>
<evidence type="ECO:0000256" key="18">
    <source>
        <dbReference type="ARBA" id="ARBA00034105"/>
    </source>
</evidence>
<feature type="domain" description="C2" evidence="26">
    <location>
        <begin position="49"/>
        <end position="180"/>
    </location>
</feature>
<keyword evidence="11" id="KW-0597">Phosphoprotein</keyword>
<dbReference type="GeneTree" id="ENSGT00940000157360"/>
<feature type="compositionally biased region" description="Low complexity" evidence="25">
    <location>
        <begin position="65"/>
        <end position="77"/>
    </location>
</feature>
<keyword evidence="17" id="KW-0539">Nucleus</keyword>
<keyword evidence="9" id="KW-1003">Cell membrane</keyword>
<keyword evidence="12" id="KW-0967">Endosome</keyword>
<reference evidence="27 28" key="1">
    <citation type="submission" date="2013-03" db="EMBL/GenBank/DDBJ databases">
        <authorList>
            <person name="Warren W."/>
            <person name="Wilson R.K."/>
        </authorList>
    </citation>
    <scope>NUCLEOTIDE SEQUENCE</scope>
</reference>
<evidence type="ECO:0000256" key="1">
    <source>
        <dbReference type="ARBA" id="ARBA00004123"/>
    </source>
</evidence>
<dbReference type="PANTHER" id="PTHR12187">
    <property type="entry name" value="AGAP000124-PA"/>
    <property type="match status" value="1"/>
</dbReference>
<keyword evidence="14" id="KW-0770">Synapse</keyword>
<evidence type="ECO:0000256" key="4">
    <source>
        <dbReference type="ARBA" id="ARBA00004496"/>
    </source>
</evidence>
<evidence type="ECO:0000256" key="10">
    <source>
        <dbReference type="ARBA" id="ARBA00022490"/>
    </source>
</evidence>
<dbReference type="Bgee" id="ENSMFAG00000032305">
    <property type="expression patterns" value="Expressed in thymus and 13 other cell types or tissues"/>
</dbReference>
<comment type="pathway">
    <text evidence="6">Signal transduction; phosphatidylinositol signaling pathway.</text>
</comment>
<dbReference type="Gene3D" id="2.60.40.150">
    <property type="entry name" value="C2 domain"/>
    <property type="match status" value="1"/>
</dbReference>
<evidence type="ECO:0000256" key="14">
    <source>
        <dbReference type="ARBA" id="ARBA00023018"/>
    </source>
</evidence>
<dbReference type="GO" id="GO:0031901">
    <property type="term" value="C:early endosome membrane"/>
    <property type="evidence" value="ECO:0007669"/>
    <property type="project" value="UniProtKB-SubCell"/>
</dbReference>
<dbReference type="GO" id="GO:0055038">
    <property type="term" value="C:recycling endosome membrane"/>
    <property type="evidence" value="ECO:0007669"/>
    <property type="project" value="UniProtKB-SubCell"/>
</dbReference>
<evidence type="ECO:0000256" key="17">
    <source>
        <dbReference type="ARBA" id="ARBA00023242"/>
    </source>
</evidence>
<name>A0A7N9D290_MACFA</name>
<reference evidence="27" key="2">
    <citation type="submission" date="2025-08" db="UniProtKB">
        <authorList>
            <consortium name="Ensembl"/>
        </authorList>
    </citation>
    <scope>IDENTIFICATION</scope>
</reference>
<evidence type="ECO:0000256" key="23">
    <source>
        <dbReference type="ARBA" id="ARBA00080875"/>
    </source>
</evidence>
<proteinExistence type="inferred from homology"/>
<dbReference type="Proteomes" id="UP000233100">
    <property type="component" value="Chromosome 13"/>
</dbReference>
<dbReference type="UniPathway" id="UPA00944"/>
<keyword evidence="15" id="KW-0443">Lipid metabolism</keyword>
<keyword evidence="16" id="KW-0472">Membrane</keyword>
<evidence type="ECO:0000256" key="2">
    <source>
        <dbReference type="ARBA" id="ARBA00004146"/>
    </source>
</evidence>
<evidence type="ECO:0000256" key="8">
    <source>
        <dbReference type="ARBA" id="ARBA00013037"/>
    </source>
</evidence>
<evidence type="ECO:0000313" key="27">
    <source>
        <dbReference type="Ensembl" id="ENSMFAP00000059892.1"/>
    </source>
</evidence>
<evidence type="ECO:0000256" key="12">
    <source>
        <dbReference type="ARBA" id="ARBA00022753"/>
    </source>
</evidence>
<dbReference type="GO" id="GO:0016316">
    <property type="term" value="F:phosphatidylinositol-3,4-bisphosphate 4-phosphatase activity"/>
    <property type="evidence" value="ECO:0007669"/>
    <property type="project" value="UniProtKB-EC"/>
</dbReference>
<dbReference type="InterPro" id="IPR035892">
    <property type="entry name" value="C2_domain_sf"/>
</dbReference>
<dbReference type="EC" id="3.1.3.66" evidence="8"/>
<accession>A0A7N9D290</accession>
<dbReference type="GO" id="GO:0014069">
    <property type="term" value="C:postsynaptic density"/>
    <property type="evidence" value="ECO:0007669"/>
    <property type="project" value="UniProtKB-SubCell"/>
</dbReference>
<evidence type="ECO:0000256" key="13">
    <source>
        <dbReference type="ARBA" id="ARBA00022801"/>
    </source>
</evidence>
<comment type="catalytic activity">
    <reaction evidence="20">
        <text>1D-myo-inositol 1,3,4-trisphosphate + H2O = 1D-myo-inositol 1,3-bisphosphate + phosphate</text>
        <dbReference type="Rhea" id="RHEA:43392"/>
        <dbReference type="ChEBI" id="CHEBI:15377"/>
        <dbReference type="ChEBI" id="CHEBI:43474"/>
        <dbReference type="ChEBI" id="CHEBI:58414"/>
        <dbReference type="ChEBI" id="CHEBI:83242"/>
    </reaction>
    <physiologicalReaction direction="left-to-right" evidence="20">
        <dbReference type="Rhea" id="RHEA:43393"/>
    </physiologicalReaction>
</comment>
<dbReference type="GO" id="GO:0005634">
    <property type="term" value="C:nucleus"/>
    <property type="evidence" value="ECO:0007669"/>
    <property type="project" value="UniProtKB-SubCell"/>
</dbReference>
<evidence type="ECO:0000256" key="24">
    <source>
        <dbReference type="ARBA" id="ARBA00082036"/>
    </source>
</evidence>
<gene>
    <name evidence="27" type="primary">INPP4A</name>
</gene>
<evidence type="ECO:0000256" key="16">
    <source>
        <dbReference type="ARBA" id="ARBA00023136"/>
    </source>
</evidence>
<evidence type="ECO:0000256" key="22">
    <source>
        <dbReference type="ARBA" id="ARBA00074640"/>
    </source>
</evidence>
<keyword evidence="10" id="KW-0963">Cytoplasm</keyword>
<protein>
    <recommendedName>
        <fullName evidence="22">Inositol polyphosphate-4-phosphatase type I A</fullName>
        <ecNumber evidence="8">3.1.3.66</ecNumber>
    </recommendedName>
    <alternativeName>
        <fullName evidence="24">Inositol polyphosphate 4-phosphatase type I</fullName>
    </alternativeName>
    <alternativeName>
        <fullName evidence="23">Type I inositol 3,4-bisphosphate 4-phosphatase</fullName>
    </alternativeName>
</protein>
<organism evidence="27 28">
    <name type="scientific">Macaca fascicularis</name>
    <name type="common">Crab-eating macaque</name>
    <name type="synonym">Cynomolgus monkey</name>
    <dbReference type="NCBI Taxonomy" id="9541"/>
    <lineage>
        <taxon>Eukaryota</taxon>
        <taxon>Metazoa</taxon>
        <taxon>Chordata</taxon>
        <taxon>Craniata</taxon>
        <taxon>Vertebrata</taxon>
        <taxon>Euteleostomi</taxon>
        <taxon>Mammalia</taxon>
        <taxon>Eutheria</taxon>
        <taxon>Euarchontoglires</taxon>
        <taxon>Primates</taxon>
        <taxon>Haplorrhini</taxon>
        <taxon>Catarrhini</taxon>
        <taxon>Cercopithecidae</taxon>
        <taxon>Cercopithecinae</taxon>
        <taxon>Macaca</taxon>
    </lineage>
</organism>
<comment type="subunit">
    <text evidence="21">Interacts with INPP5F.</text>
</comment>
<evidence type="ECO:0000256" key="21">
    <source>
        <dbReference type="ARBA" id="ARBA00065112"/>
    </source>
</evidence>
<dbReference type="Ensembl" id="ENSMFAT00000089420.1">
    <property type="protein sequence ID" value="ENSMFAP00000059892.1"/>
    <property type="gene ID" value="ENSMFAG00000032305.2"/>
</dbReference>
<dbReference type="SUPFAM" id="SSF49562">
    <property type="entry name" value="C2 domain (Calcium/lipid-binding domain, CaLB)"/>
    <property type="match status" value="1"/>
</dbReference>
<dbReference type="PANTHER" id="PTHR12187:SF4">
    <property type="entry name" value="INOSITOL POLYPHOSPHATE-4-PHOSPHATASE TYPE I A"/>
    <property type="match status" value="1"/>
</dbReference>
<dbReference type="GO" id="GO:0005886">
    <property type="term" value="C:plasma membrane"/>
    <property type="evidence" value="ECO:0007669"/>
    <property type="project" value="UniProtKB-SubCell"/>
</dbReference>